<dbReference type="AlphaFoldDB" id="A0A7Z0BVN1"/>
<gene>
    <name evidence="1" type="ORF">FHS75_001666</name>
</gene>
<evidence type="ECO:0000313" key="1">
    <source>
        <dbReference type="EMBL" id="NYH95347.1"/>
    </source>
</evidence>
<dbReference type="GO" id="GO:0004519">
    <property type="term" value="F:endonuclease activity"/>
    <property type="evidence" value="ECO:0007669"/>
    <property type="project" value="UniProtKB-KW"/>
</dbReference>
<accession>A0A7Z0BVN1</accession>
<dbReference type="EMBL" id="JACBZF010000002">
    <property type="protein sequence ID" value="NYH95347.1"/>
    <property type="molecule type" value="Genomic_DNA"/>
</dbReference>
<dbReference type="InterPro" id="IPR035901">
    <property type="entry name" value="GIY-YIG_endonuc_sf"/>
</dbReference>
<dbReference type="RefSeq" id="WP_179407205.1">
    <property type="nucleotide sequence ID" value="NZ_BMGF01000002.1"/>
</dbReference>
<keyword evidence="2" id="KW-1185">Reference proteome</keyword>
<dbReference type="PANTHER" id="PTHR34477:SF5">
    <property type="entry name" value="BSL5627 PROTEIN"/>
    <property type="match status" value="1"/>
</dbReference>
<keyword evidence="1" id="KW-0540">Nuclease</keyword>
<comment type="caution">
    <text evidence="1">The sequence shown here is derived from an EMBL/GenBank/DDBJ whole genome shotgun (WGS) entry which is preliminary data.</text>
</comment>
<evidence type="ECO:0000313" key="2">
    <source>
        <dbReference type="Proteomes" id="UP000522081"/>
    </source>
</evidence>
<dbReference type="InterPro" id="IPR050190">
    <property type="entry name" value="UPF0213_domain"/>
</dbReference>
<keyword evidence="1" id="KW-0255">Endonuclease</keyword>
<keyword evidence="1" id="KW-0378">Hydrolase</keyword>
<dbReference type="SUPFAM" id="SSF82771">
    <property type="entry name" value="GIY-YIG endonuclease"/>
    <property type="match status" value="1"/>
</dbReference>
<organism evidence="1 2">
    <name type="scientific">Novosphingobium marinum</name>
    <dbReference type="NCBI Taxonomy" id="1514948"/>
    <lineage>
        <taxon>Bacteria</taxon>
        <taxon>Pseudomonadati</taxon>
        <taxon>Pseudomonadota</taxon>
        <taxon>Alphaproteobacteria</taxon>
        <taxon>Sphingomonadales</taxon>
        <taxon>Sphingomonadaceae</taxon>
        <taxon>Novosphingobium</taxon>
    </lineage>
</organism>
<dbReference type="Gene3D" id="3.40.1440.10">
    <property type="entry name" value="GIY-YIG endonuclease"/>
    <property type="match status" value="1"/>
</dbReference>
<dbReference type="PANTHER" id="PTHR34477">
    <property type="entry name" value="UPF0213 PROTEIN YHBQ"/>
    <property type="match status" value="1"/>
</dbReference>
<sequence length="95" mass="11667">MKPGYVQILTNRPDGVTSDLANRVRRHRRRAVPGFTRKYDCRRLVRFERYERLEDARKAEVRMKKRRREWKLKRIAERNPGWIDLFDTMHLSNEP</sequence>
<proteinExistence type="predicted"/>
<protein>
    <submittedName>
        <fullName evidence="1">Putative endonuclease</fullName>
    </submittedName>
</protein>
<dbReference type="Proteomes" id="UP000522081">
    <property type="component" value="Unassembled WGS sequence"/>
</dbReference>
<name>A0A7Z0BVN1_9SPHN</name>
<reference evidence="1 2" key="1">
    <citation type="submission" date="2020-07" db="EMBL/GenBank/DDBJ databases">
        <title>Genomic Encyclopedia of Type Strains, Phase IV (KMG-IV): sequencing the most valuable type-strain genomes for metagenomic binning, comparative biology and taxonomic classification.</title>
        <authorList>
            <person name="Goeker M."/>
        </authorList>
    </citation>
    <scope>NUCLEOTIDE SEQUENCE [LARGE SCALE GENOMIC DNA]</scope>
    <source>
        <strain evidence="1 2">DSM 29043</strain>
    </source>
</reference>